<name>A0AA48HB63_9RHOB</name>
<dbReference type="AlphaFoldDB" id="A0AA48HB63"/>
<gene>
    <name evidence="1" type="ORF">MACH21_07570</name>
</gene>
<evidence type="ECO:0000313" key="1">
    <source>
        <dbReference type="EMBL" id="BDW84580.1"/>
    </source>
</evidence>
<dbReference type="KEGG" id="rmai:MACH21_07570"/>
<dbReference type="Proteomes" id="UP001337723">
    <property type="component" value="Chromosome"/>
</dbReference>
<keyword evidence="2" id="KW-1185">Reference proteome</keyword>
<reference evidence="1 2" key="1">
    <citation type="submission" date="2023-01" db="EMBL/GenBank/DDBJ databases">
        <title>Complete genome sequence of Roseicyclus marinus strain Dej080120_10.</title>
        <authorList>
            <person name="Ueki S."/>
            <person name="Maruyama F."/>
        </authorList>
    </citation>
    <scope>NUCLEOTIDE SEQUENCE [LARGE SCALE GENOMIC DNA]</scope>
    <source>
        <strain evidence="1 2">Dej080120_10</strain>
    </source>
</reference>
<evidence type="ECO:0000313" key="2">
    <source>
        <dbReference type="Proteomes" id="UP001337723"/>
    </source>
</evidence>
<organism evidence="1 2">
    <name type="scientific">Roseicyclus marinus</name>
    <dbReference type="NCBI Taxonomy" id="2161673"/>
    <lineage>
        <taxon>Bacteria</taxon>
        <taxon>Pseudomonadati</taxon>
        <taxon>Pseudomonadota</taxon>
        <taxon>Alphaproteobacteria</taxon>
        <taxon>Rhodobacterales</taxon>
        <taxon>Roseobacteraceae</taxon>
        <taxon>Roseicyclus</taxon>
    </lineage>
</organism>
<proteinExistence type="predicted"/>
<accession>A0AA48HB63</accession>
<protein>
    <submittedName>
        <fullName evidence="1">Uncharacterized protein</fullName>
    </submittedName>
</protein>
<dbReference type="RefSeq" id="WP_338274560.1">
    <property type="nucleotide sequence ID" value="NZ_AP027266.1"/>
</dbReference>
<sequence>MIALSENLPPGVLCDGGADILSEALDGSGALWWDGARVVTDKAGAVTDWADRIRGARARPTAPNTGNGLSGAAGDLAGLQCREGLHCGMVAEDVAPDAATASFAARYLPGWGEEAKTILTFNTGGGTKKSAVENYLYLSEAEGRVTVKDDKGLVEITLPAPEPEATRLVLVSLMRDRLAVAVLGGPEAEARARAQVLSGAGNLFFGCRNQRPGLTKTLGAALIADVWFWPGRALLQAEGAEERAALVALRRFHLWAEVL</sequence>
<dbReference type="EMBL" id="AP027266">
    <property type="protein sequence ID" value="BDW84580.1"/>
    <property type="molecule type" value="Genomic_DNA"/>
</dbReference>